<gene>
    <name evidence="2" type="ORF">L195_g059885</name>
</gene>
<dbReference type="EMBL" id="ASHM01133801">
    <property type="protein sequence ID" value="PNX59834.1"/>
    <property type="molecule type" value="Genomic_DNA"/>
</dbReference>
<evidence type="ECO:0000313" key="2">
    <source>
        <dbReference type="EMBL" id="PNX59834.1"/>
    </source>
</evidence>
<accession>A0A2K3K0N4</accession>
<protein>
    <submittedName>
        <fullName evidence="2">Uncharacterized protein</fullName>
    </submittedName>
</protein>
<reference evidence="2 3" key="2">
    <citation type="journal article" date="2017" name="Front. Plant Sci.">
        <title>Gene Classification and Mining of Molecular Markers Useful in Red Clover (Trifolium pratense) Breeding.</title>
        <authorList>
            <person name="Istvanek J."/>
            <person name="Dluhosova J."/>
            <person name="Dluhos P."/>
            <person name="Patkova L."/>
            <person name="Nedelnik J."/>
            <person name="Repkova J."/>
        </authorList>
    </citation>
    <scope>NUCLEOTIDE SEQUENCE [LARGE SCALE GENOMIC DNA]</scope>
    <source>
        <strain evidence="3">cv. Tatra</strain>
        <tissue evidence="2">Young leaves</tissue>
    </source>
</reference>
<reference evidence="2 3" key="1">
    <citation type="journal article" date="2014" name="Am. J. Bot.">
        <title>Genome assembly and annotation for red clover (Trifolium pratense; Fabaceae).</title>
        <authorList>
            <person name="Istvanek J."/>
            <person name="Jaros M."/>
            <person name="Krenek A."/>
            <person name="Repkova J."/>
        </authorList>
    </citation>
    <scope>NUCLEOTIDE SEQUENCE [LARGE SCALE GENOMIC DNA]</scope>
    <source>
        <strain evidence="3">cv. Tatra</strain>
        <tissue evidence="2">Young leaves</tissue>
    </source>
</reference>
<dbReference type="AlphaFoldDB" id="A0A2K3K0N4"/>
<feature type="region of interest" description="Disordered" evidence="1">
    <location>
        <begin position="1"/>
        <end position="32"/>
    </location>
</feature>
<dbReference type="Proteomes" id="UP000236291">
    <property type="component" value="Unassembled WGS sequence"/>
</dbReference>
<feature type="non-terminal residue" evidence="2">
    <location>
        <position position="32"/>
    </location>
</feature>
<sequence>MASAEPKESPVNNPGLHTTIDEATKGYFMQQT</sequence>
<proteinExistence type="predicted"/>
<comment type="caution">
    <text evidence="2">The sequence shown here is derived from an EMBL/GenBank/DDBJ whole genome shotgun (WGS) entry which is preliminary data.</text>
</comment>
<organism evidence="2 3">
    <name type="scientific">Trifolium pratense</name>
    <name type="common">Red clover</name>
    <dbReference type="NCBI Taxonomy" id="57577"/>
    <lineage>
        <taxon>Eukaryota</taxon>
        <taxon>Viridiplantae</taxon>
        <taxon>Streptophyta</taxon>
        <taxon>Embryophyta</taxon>
        <taxon>Tracheophyta</taxon>
        <taxon>Spermatophyta</taxon>
        <taxon>Magnoliopsida</taxon>
        <taxon>eudicotyledons</taxon>
        <taxon>Gunneridae</taxon>
        <taxon>Pentapetalae</taxon>
        <taxon>rosids</taxon>
        <taxon>fabids</taxon>
        <taxon>Fabales</taxon>
        <taxon>Fabaceae</taxon>
        <taxon>Papilionoideae</taxon>
        <taxon>50 kb inversion clade</taxon>
        <taxon>NPAAA clade</taxon>
        <taxon>Hologalegina</taxon>
        <taxon>IRL clade</taxon>
        <taxon>Trifolieae</taxon>
        <taxon>Trifolium</taxon>
    </lineage>
</organism>
<evidence type="ECO:0000256" key="1">
    <source>
        <dbReference type="SAM" id="MobiDB-lite"/>
    </source>
</evidence>
<name>A0A2K3K0N4_TRIPR</name>
<evidence type="ECO:0000313" key="3">
    <source>
        <dbReference type="Proteomes" id="UP000236291"/>
    </source>
</evidence>